<evidence type="ECO:0000313" key="1">
    <source>
        <dbReference type="EMBL" id="PSJ93859.1"/>
    </source>
</evidence>
<proteinExistence type="predicted"/>
<dbReference type="RefSeq" id="WP_106839916.1">
    <property type="nucleotide sequence ID" value="NZ_JBCNIW010000053.1"/>
</dbReference>
<dbReference type="EMBL" id="PXZM01000026">
    <property type="protein sequence ID" value="PSJ93859.1"/>
    <property type="molecule type" value="Genomic_DNA"/>
</dbReference>
<protein>
    <recommendedName>
        <fullName evidence="3">Terminase small subunit</fullName>
    </recommendedName>
</protein>
<evidence type="ECO:0000313" key="2">
    <source>
        <dbReference type="Proteomes" id="UP000240419"/>
    </source>
</evidence>
<sequence>MDMIVGTQQLADVIGKTPKWVNTLTRDGVLEQISRGKYDLANNVQRYIKYAQHLSDNTDIDYNEEKALHERAKRKIAELDLAEKELSLIQIDEVVKIIERMVGLFKARCLTIPSKVSPLLQFETEMPVIVGILQKEIKEALQELADHYTNFAEKGTVEPTGEEHEPETS</sequence>
<gene>
    <name evidence="1" type="ORF">C7R93_16890</name>
</gene>
<name>A0A2P7V3S8_9BACL</name>
<dbReference type="AlphaFoldDB" id="A0A2P7V3S8"/>
<organism evidence="1 2">
    <name type="scientific">Brevibacillus fortis</name>
    <dbReference type="NCBI Taxonomy" id="2126352"/>
    <lineage>
        <taxon>Bacteria</taxon>
        <taxon>Bacillati</taxon>
        <taxon>Bacillota</taxon>
        <taxon>Bacilli</taxon>
        <taxon>Bacillales</taxon>
        <taxon>Paenibacillaceae</taxon>
        <taxon>Brevibacillus</taxon>
    </lineage>
</organism>
<keyword evidence="2" id="KW-1185">Reference proteome</keyword>
<dbReference type="Proteomes" id="UP000240419">
    <property type="component" value="Unassembled WGS sequence"/>
</dbReference>
<accession>A0A2P7V3S8</accession>
<evidence type="ECO:0008006" key="3">
    <source>
        <dbReference type="Google" id="ProtNLM"/>
    </source>
</evidence>
<reference evidence="1 2" key="1">
    <citation type="submission" date="2018-03" db="EMBL/GenBank/DDBJ databases">
        <title>Brevisbacillus phylogenomics.</title>
        <authorList>
            <person name="Dunlap C."/>
        </authorList>
    </citation>
    <scope>NUCLEOTIDE SEQUENCE [LARGE SCALE GENOMIC DNA]</scope>
    <source>
        <strain evidence="1 2">NRRL NRS-1210</strain>
    </source>
</reference>
<comment type="caution">
    <text evidence="1">The sequence shown here is derived from an EMBL/GenBank/DDBJ whole genome shotgun (WGS) entry which is preliminary data.</text>
</comment>
<dbReference type="OrthoDB" id="1908546at2"/>